<dbReference type="RefSeq" id="WP_005389396.1">
    <property type="nucleotide sequence ID" value="NZ_CP066007.1"/>
</dbReference>
<feature type="compositionally biased region" description="Basic and acidic residues" evidence="1">
    <location>
        <begin position="1"/>
        <end position="16"/>
    </location>
</feature>
<keyword evidence="2" id="KW-0812">Transmembrane</keyword>
<feature type="compositionally biased region" description="Basic residues" evidence="1">
    <location>
        <begin position="247"/>
        <end position="257"/>
    </location>
</feature>
<dbReference type="InterPro" id="IPR025445">
    <property type="entry name" value="DUF4191"/>
</dbReference>
<feature type="compositionally biased region" description="Basic residues" evidence="1">
    <location>
        <begin position="17"/>
        <end position="27"/>
    </location>
</feature>
<name>A0A7T4ECM7_9CORY</name>
<gene>
    <name evidence="3" type="ORF">I6I10_07510</name>
    <name evidence="4" type="ORF">I6J21_08655</name>
</gene>
<dbReference type="Pfam" id="PF13829">
    <property type="entry name" value="DUF4191"/>
    <property type="match status" value="1"/>
</dbReference>
<feature type="compositionally biased region" description="Low complexity" evidence="1">
    <location>
        <begin position="230"/>
        <end position="241"/>
    </location>
</feature>
<protein>
    <submittedName>
        <fullName evidence="3">DUF4191 domain-containing protein</fullName>
    </submittedName>
</protein>
<dbReference type="EMBL" id="CP066007">
    <property type="protein sequence ID" value="QQB45383.1"/>
    <property type="molecule type" value="Genomic_DNA"/>
</dbReference>
<evidence type="ECO:0000313" key="3">
    <source>
        <dbReference type="EMBL" id="QQB45383.1"/>
    </source>
</evidence>
<dbReference type="GeneID" id="92760484"/>
<organism evidence="3 5">
    <name type="scientific">Corynebacterium glucuronolyticum</name>
    <dbReference type="NCBI Taxonomy" id="39791"/>
    <lineage>
        <taxon>Bacteria</taxon>
        <taxon>Bacillati</taxon>
        <taxon>Actinomycetota</taxon>
        <taxon>Actinomycetes</taxon>
        <taxon>Mycobacteriales</taxon>
        <taxon>Corynebacteriaceae</taxon>
        <taxon>Corynebacterium</taxon>
    </lineage>
</organism>
<evidence type="ECO:0000313" key="5">
    <source>
        <dbReference type="Proteomes" id="UP000596145"/>
    </source>
</evidence>
<evidence type="ECO:0000313" key="4">
    <source>
        <dbReference type="EMBL" id="QRP69869.1"/>
    </source>
</evidence>
<evidence type="ECO:0000256" key="1">
    <source>
        <dbReference type="SAM" id="MobiDB-lite"/>
    </source>
</evidence>
<dbReference type="Proteomes" id="UP000617681">
    <property type="component" value="Chromosome"/>
</dbReference>
<keyword evidence="2" id="KW-1133">Transmembrane helix</keyword>
<reference evidence="3 5" key="1">
    <citation type="submission" date="2020-12" db="EMBL/GenBank/DDBJ databases">
        <title>FDA dAtabase for Regulatory Grade micrObial Sequences (FDA-ARGOS): Supporting development and validation of Infectious Disease Dx tests.</title>
        <authorList>
            <person name="Sproer C."/>
            <person name="Gronow S."/>
            <person name="Severitt S."/>
            <person name="Schroder I."/>
            <person name="Tallon L."/>
            <person name="Sadzewicz L."/>
            <person name="Zhao X."/>
            <person name="Boylan J."/>
            <person name="Ott S."/>
            <person name="Bowen H."/>
            <person name="Vavikolanu K."/>
            <person name="Mehta A."/>
            <person name="Aluvathingal J."/>
            <person name="Nadendla S."/>
            <person name="Lowell S."/>
            <person name="Myers T."/>
            <person name="Yan Y."/>
            <person name="Sichtig H."/>
        </authorList>
    </citation>
    <scope>NUCLEOTIDE SEQUENCE [LARGE SCALE GENOMIC DNA]</scope>
    <source>
        <strain evidence="3 5">FDAARGOS_1053</strain>
        <strain evidence="4">FDAARGOS_1191</strain>
    </source>
</reference>
<keyword evidence="2" id="KW-0472">Membrane</keyword>
<dbReference type="Proteomes" id="UP000596145">
    <property type="component" value="Chromosome"/>
</dbReference>
<dbReference type="AlphaFoldDB" id="A0A7T4ECM7"/>
<feature type="transmembrane region" description="Helical" evidence="2">
    <location>
        <begin position="71"/>
        <end position="90"/>
    </location>
</feature>
<feature type="transmembrane region" description="Helical" evidence="2">
    <location>
        <begin position="45"/>
        <end position="65"/>
    </location>
</feature>
<accession>A0A7T4ECM7</accession>
<feature type="region of interest" description="Disordered" evidence="1">
    <location>
        <begin position="1"/>
        <end position="27"/>
    </location>
</feature>
<dbReference type="EMBL" id="CP069534">
    <property type="protein sequence ID" value="QRP69869.1"/>
    <property type="molecule type" value="Genomic_DNA"/>
</dbReference>
<feature type="region of interest" description="Disordered" evidence="1">
    <location>
        <begin position="220"/>
        <end position="257"/>
    </location>
</feature>
<evidence type="ECO:0000256" key="2">
    <source>
        <dbReference type="SAM" id="Phobius"/>
    </source>
</evidence>
<proteinExistence type="predicted"/>
<dbReference type="OrthoDB" id="8479889at2"/>
<sequence>MADSKKEQIKAQEKEAKKAKREQRKQTRKQVWEAFNMQRKQDKKLIPLMLSAFLGLGILGFLIGLAFSAQWFGLIIGLMLGAMLAMYIFPKRMESSFYERTADQPGAAAWVVENLKDGPGMQWRSKTAVAANTHMDVVHRVVGAPGIILVGEGEPHRLKPLMEQQKKRLNRIAKKIPVYEFIVGDGEGQVPLKKLQREIMKLPRNYKKNAVPGMAARVESMDAQSGPGAGLPKGPLPKGAKMSGMNRRARRHANRSK</sequence>